<dbReference type="FunFam" id="3.40.50.1470:FF:000001">
    <property type="entry name" value="Peptidyl-tRNA hydrolase"/>
    <property type="match status" value="1"/>
</dbReference>
<dbReference type="EC" id="3.1.1.29" evidence="1 7"/>
<evidence type="ECO:0000313" key="9">
    <source>
        <dbReference type="EMBL" id="KYF59553.1"/>
    </source>
</evidence>
<dbReference type="Gene3D" id="3.40.50.1470">
    <property type="entry name" value="Peptidyl-tRNA hydrolase"/>
    <property type="match status" value="1"/>
</dbReference>
<comment type="caution">
    <text evidence="9">The sequence shown here is derived from an EMBL/GenBank/DDBJ whole genome shotgun (WGS) entry which is preliminary data.</text>
</comment>
<feature type="binding site" evidence="7">
    <location>
        <position position="66"/>
    </location>
    <ligand>
        <name>tRNA</name>
        <dbReference type="ChEBI" id="CHEBI:17843"/>
    </ligand>
</feature>
<feature type="site" description="Stabilizes the basic form of H active site to accept a proton" evidence="7">
    <location>
        <position position="91"/>
    </location>
</feature>
<dbReference type="PANTHER" id="PTHR17224:SF1">
    <property type="entry name" value="PEPTIDYL-TRNA HYDROLASE"/>
    <property type="match status" value="1"/>
</dbReference>
<sequence length="223" mass="23422">MLLVVGLGNPGKEYAAHRHNVGFMAVDALADEVRADPFREKFSGVHAKAEIAGKPAILLKPMTYMNESGRSVQPAMAFFKVAPSELIVLHDELDLPFGAVRLKVGGGHAGHNGLRSIMAHCGTGNFGRVRLGIGRPPAGFRGEVADYVLSGFDAVERAALPDGLKQAVQSVLEVAARGFDAAMNVRNARPKPGKRQKGEGDGSADQAPAAKGARGSLPPSQKP</sequence>
<dbReference type="SUPFAM" id="SSF53178">
    <property type="entry name" value="Peptidyl-tRNA hydrolase-like"/>
    <property type="match status" value="1"/>
</dbReference>
<dbReference type="CDD" id="cd00462">
    <property type="entry name" value="PTH"/>
    <property type="match status" value="1"/>
</dbReference>
<dbReference type="NCBIfam" id="TIGR00447">
    <property type="entry name" value="pth"/>
    <property type="match status" value="1"/>
</dbReference>
<dbReference type="GO" id="GO:0000049">
    <property type="term" value="F:tRNA binding"/>
    <property type="evidence" value="ECO:0007669"/>
    <property type="project" value="UniProtKB-UniRule"/>
</dbReference>
<feature type="binding site" evidence="7">
    <location>
        <position position="64"/>
    </location>
    <ligand>
        <name>tRNA</name>
        <dbReference type="ChEBI" id="CHEBI:17843"/>
    </ligand>
</feature>
<feature type="binding site" evidence="7">
    <location>
        <position position="14"/>
    </location>
    <ligand>
        <name>tRNA</name>
        <dbReference type="ChEBI" id="CHEBI:17843"/>
    </ligand>
</feature>
<organism evidence="9 10">
    <name type="scientific">Sorangium cellulosum</name>
    <name type="common">Polyangium cellulosum</name>
    <dbReference type="NCBI Taxonomy" id="56"/>
    <lineage>
        <taxon>Bacteria</taxon>
        <taxon>Pseudomonadati</taxon>
        <taxon>Myxococcota</taxon>
        <taxon>Polyangia</taxon>
        <taxon>Polyangiales</taxon>
        <taxon>Polyangiaceae</taxon>
        <taxon>Sorangium</taxon>
    </lineage>
</organism>
<evidence type="ECO:0000256" key="7">
    <source>
        <dbReference type="HAMAP-Rule" id="MF_00083"/>
    </source>
</evidence>
<evidence type="ECO:0000256" key="4">
    <source>
        <dbReference type="ARBA" id="ARBA00022884"/>
    </source>
</evidence>
<evidence type="ECO:0000313" key="10">
    <source>
        <dbReference type="Proteomes" id="UP000075420"/>
    </source>
</evidence>
<dbReference type="GO" id="GO:0004045">
    <property type="term" value="F:peptidyl-tRNA hydrolase activity"/>
    <property type="evidence" value="ECO:0007669"/>
    <property type="project" value="UniProtKB-UniRule"/>
</dbReference>
<reference evidence="9 10" key="1">
    <citation type="submission" date="2014-02" db="EMBL/GenBank/DDBJ databases">
        <title>The small core and large imbalanced accessory genome model reveals a collaborative survival strategy of Sorangium cellulosum strains in nature.</title>
        <authorList>
            <person name="Han K."/>
            <person name="Peng R."/>
            <person name="Blom J."/>
            <person name="Li Y.-Z."/>
        </authorList>
    </citation>
    <scope>NUCLEOTIDE SEQUENCE [LARGE SCALE GENOMIC DNA]</scope>
    <source>
        <strain evidence="9 10">So0157-25</strain>
    </source>
</reference>
<dbReference type="InterPro" id="IPR001328">
    <property type="entry name" value="Pept_tRNA_hydro"/>
</dbReference>
<dbReference type="EMBL" id="JELY01000394">
    <property type="protein sequence ID" value="KYF59553.1"/>
    <property type="molecule type" value="Genomic_DNA"/>
</dbReference>
<dbReference type="GO" id="GO:0072344">
    <property type="term" value="P:rescue of stalled ribosome"/>
    <property type="evidence" value="ECO:0007669"/>
    <property type="project" value="UniProtKB-UniRule"/>
</dbReference>
<keyword evidence="3 7" id="KW-0378">Hydrolase</keyword>
<evidence type="ECO:0000256" key="6">
    <source>
        <dbReference type="ARBA" id="ARBA00050038"/>
    </source>
</evidence>
<dbReference type="GO" id="GO:0005737">
    <property type="term" value="C:cytoplasm"/>
    <property type="evidence" value="ECO:0007669"/>
    <property type="project" value="UniProtKB-SubCell"/>
</dbReference>
<feature type="active site" description="Proton acceptor" evidence="7">
    <location>
        <position position="19"/>
    </location>
</feature>
<evidence type="ECO:0000256" key="1">
    <source>
        <dbReference type="ARBA" id="ARBA00013260"/>
    </source>
</evidence>
<comment type="function">
    <text evidence="7">Hydrolyzes ribosome-free peptidyl-tRNAs (with 1 or more amino acids incorporated), which drop off the ribosome during protein synthesis, or as a result of ribosome stalling.</text>
</comment>
<keyword evidence="2 7" id="KW-0820">tRNA-binding</keyword>
<evidence type="ECO:0000256" key="8">
    <source>
        <dbReference type="SAM" id="MobiDB-lite"/>
    </source>
</evidence>
<keyword evidence="7" id="KW-0963">Cytoplasm</keyword>
<feature type="binding site" evidence="7">
    <location>
        <position position="112"/>
    </location>
    <ligand>
        <name>tRNA</name>
        <dbReference type="ChEBI" id="CHEBI:17843"/>
    </ligand>
</feature>
<dbReference type="HAMAP" id="MF_00083">
    <property type="entry name" value="Pept_tRNA_hydro_bact"/>
    <property type="match status" value="1"/>
</dbReference>
<gene>
    <name evidence="7" type="primary">pth</name>
    <name evidence="9" type="ORF">BE08_07070</name>
</gene>
<feature type="region of interest" description="Disordered" evidence="8">
    <location>
        <begin position="183"/>
        <end position="223"/>
    </location>
</feature>
<dbReference type="Pfam" id="PF01195">
    <property type="entry name" value="Pept_tRNA_hydro"/>
    <property type="match status" value="1"/>
</dbReference>
<comment type="similarity">
    <text evidence="5 7">Belongs to the PTH family.</text>
</comment>
<dbReference type="GO" id="GO:0006515">
    <property type="term" value="P:protein quality control for misfolded or incompletely synthesized proteins"/>
    <property type="evidence" value="ECO:0007669"/>
    <property type="project" value="UniProtKB-UniRule"/>
</dbReference>
<comment type="function">
    <text evidence="7">Catalyzes the release of premature peptidyl moieties from peptidyl-tRNA molecules trapped in stalled 50S ribosomal subunits, and thus maintains levels of free tRNAs and 50S ribosomes.</text>
</comment>
<dbReference type="InterPro" id="IPR036416">
    <property type="entry name" value="Pept_tRNA_hydro_sf"/>
</dbReference>
<comment type="catalytic activity">
    <reaction evidence="7">
        <text>an N-acyl-L-alpha-aminoacyl-tRNA + H2O = an N-acyl-L-amino acid + a tRNA + H(+)</text>
        <dbReference type="Rhea" id="RHEA:54448"/>
        <dbReference type="Rhea" id="RHEA-COMP:10123"/>
        <dbReference type="Rhea" id="RHEA-COMP:13883"/>
        <dbReference type="ChEBI" id="CHEBI:15377"/>
        <dbReference type="ChEBI" id="CHEBI:15378"/>
        <dbReference type="ChEBI" id="CHEBI:59874"/>
        <dbReference type="ChEBI" id="CHEBI:78442"/>
        <dbReference type="ChEBI" id="CHEBI:138191"/>
        <dbReference type="EC" id="3.1.1.29"/>
    </reaction>
</comment>
<evidence type="ECO:0000256" key="2">
    <source>
        <dbReference type="ARBA" id="ARBA00022555"/>
    </source>
</evidence>
<proteinExistence type="inferred from homology"/>
<dbReference type="Proteomes" id="UP000075420">
    <property type="component" value="Unassembled WGS sequence"/>
</dbReference>
<dbReference type="PANTHER" id="PTHR17224">
    <property type="entry name" value="PEPTIDYL-TRNA HYDROLASE"/>
    <property type="match status" value="1"/>
</dbReference>
<accession>A0A150PVE9</accession>
<name>A0A150PVE9_SORCE</name>
<evidence type="ECO:0000256" key="5">
    <source>
        <dbReference type="ARBA" id="ARBA00038063"/>
    </source>
</evidence>
<feature type="site" description="Discriminates between blocked and unblocked aminoacyl-tRNA" evidence="7">
    <location>
        <position position="9"/>
    </location>
</feature>
<evidence type="ECO:0000256" key="3">
    <source>
        <dbReference type="ARBA" id="ARBA00022801"/>
    </source>
</evidence>
<dbReference type="PROSITE" id="PS01196">
    <property type="entry name" value="PEPT_TRNA_HYDROL_2"/>
    <property type="match status" value="1"/>
</dbReference>
<comment type="subunit">
    <text evidence="7">Monomer.</text>
</comment>
<comment type="subcellular location">
    <subcellularLocation>
        <location evidence="7">Cytoplasm</location>
    </subcellularLocation>
</comment>
<keyword evidence="4 7" id="KW-0694">RNA-binding</keyword>
<protein>
    <recommendedName>
        <fullName evidence="6 7">Peptidyl-tRNA hydrolase</fullName>
        <shortName evidence="7">Pth</shortName>
        <ecNumber evidence="1 7">3.1.1.29</ecNumber>
    </recommendedName>
</protein>
<dbReference type="AlphaFoldDB" id="A0A150PVE9"/>
<dbReference type="InterPro" id="IPR018171">
    <property type="entry name" value="Pept_tRNA_hydro_CS"/>
</dbReference>